<accession>A0AB39R931</accession>
<evidence type="ECO:0000256" key="2">
    <source>
        <dbReference type="ARBA" id="ARBA00023125"/>
    </source>
</evidence>
<dbReference type="PROSITE" id="PS50977">
    <property type="entry name" value="HTH_TETR_2"/>
    <property type="match status" value="1"/>
</dbReference>
<keyword evidence="3" id="KW-0804">Transcription</keyword>
<evidence type="ECO:0000256" key="1">
    <source>
        <dbReference type="ARBA" id="ARBA00023015"/>
    </source>
</evidence>
<reference evidence="6" key="1">
    <citation type="submission" date="2024-07" db="EMBL/GenBank/DDBJ databases">
        <authorList>
            <person name="Yu S.T."/>
        </authorList>
    </citation>
    <scope>NUCLEOTIDE SEQUENCE</scope>
    <source>
        <strain evidence="6">R41</strain>
    </source>
</reference>
<dbReference type="SUPFAM" id="SSF46689">
    <property type="entry name" value="Homeodomain-like"/>
    <property type="match status" value="1"/>
</dbReference>
<feature type="domain" description="HTH tetR-type" evidence="5">
    <location>
        <begin position="14"/>
        <end position="74"/>
    </location>
</feature>
<dbReference type="SUPFAM" id="SSF48498">
    <property type="entry name" value="Tetracyclin repressor-like, C-terminal domain"/>
    <property type="match status" value="1"/>
</dbReference>
<evidence type="ECO:0000259" key="5">
    <source>
        <dbReference type="PROSITE" id="PS50977"/>
    </source>
</evidence>
<sequence length="202" mass="21745">MTTNQRPALGRPRAFDVDQALDRAMQVFWHQGYEGASLSDLTGAMGITRTSMYAAYGNKADLFRKALQRYTAGPAGYVYEALKEPTARTVAERILQGAACATTLPGRPAGCLGVQGALAVGESGRSANEALIRWRRDGEDAIRERFVRARAEGDLPPDADPAALARYLLTFAYGISVQAATGVPRDELLQVAQSALRAWPAT</sequence>
<dbReference type="InterPro" id="IPR036271">
    <property type="entry name" value="Tet_transcr_reg_TetR-rel_C_sf"/>
</dbReference>
<dbReference type="Pfam" id="PF00440">
    <property type="entry name" value="TetR_N"/>
    <property type="match status" value="1"/>
</dbReference>
<dbReference type="GO" id="GO:0003677">
    <property type="term" value="F:DNA binding"/>
    <property type="evidence" value="ECO:0007669"/>
    <property type="project" value="UniProtKB-UniRule"/>
</dbReference>
<proteinExistence type="predicted"/>
<dbReference type="InterPro" id="IPR009057">
    <property type="entry name" value="Homeodomain-like_sf"/>
</dbReference>
<dbReference type="PANTHER" id="PTHR47506">
    <property type="entry name" value="TRANSCRIPTIONAL REGULATORY PROTEIN"/>
    <property type="match status" value="1"/>
</dbReference>
<dbReference type="InterPro" id="IPR001647">
    <property type="entry name" value="HTH_TetR"/>
</dbReference>
<keyword evidence="2 4" id="KW-0238">DNA-binding</keyword>
<keyword evidence="1" id="KW-0805">Transcription regulation</keyword>
<gene>
    <name evidence="6" type="ORF">AB5J53_05750</name>
</gene>
<evidence type="ECO:0000313" key="6">
    <source>
        <dbReference type="EMBL" id="XDQ51181.1"/>
    </source>
</evidence>
<dbReference type="AlphaFoldDB" id="A0AB39R931"/>
<protein>
    <submittedName>
        <fullName evidence="6">TetR/AcrR family transcriptional regulator</fullName>
    </submittedName>
</protein>
<evidence type="ECO:0000256" key="3">
    <source>
        <dbReference type="ARBA" id="ARBA00023163"/>
    </source>
</evidence>
<organism evidence="6">
    <name type="scientific">Streptomyces sp. R41</name>
    <dbReference type="NCBI Taxonomy" id="3238632"/>
    <lineage>
        <taxon>Bacteria</taxon>
        <taxon>Bacillati</taxon>
        <taxon>Actinomycetota</taxon>
        <taxon>Actinomycetes</taxon>
        <taxon>Kitasatosporales</taxon>
        <taxon>Streptomycetaceae</taxon>
        <taxon>Streptomyces</taxon>
    </lineage>
</organism>
<dbReference type="Gene3D" id="1.10.357.10">
    <property type="entry name" value="Tetracycline Repressor, domain 2"/>
    <property type="match status" value="1"/>
</dbReference>
<feature type="DNA-binding region" description="H-T-H motif" evidence="4">
    <location>
        <begin position="37"/>
        <end position="56"/>
    </location>
</feature>
<evidence type="ECO:0000256" key="4">
    <source>
        <dbReference type="PROSITE-ProRule" id="PRU00335"/>
    </source>
</evidence>
<dbReference type="PANTHER" id="PTHR47506:SF1">
    <property type="entry name" value="HTH-TYPE TRANSCRIPTIONAL REGULATOR YJDC"/>
    <property type="match status" value="1"/>
</dbReference>
<dbReference type="Gene3D" id="1.10.10.60">
    <property type="entry name" value="Homeodomain-like"/>
    <property type="match status" value="1"/>
</dbReference>
<dbReference type="EMBL" id="CP163443">
    <property type="protein sequence ID" value="XDQ51181.1"/>
    <property type="molecule type" value="Genomic_DNA"/>
</dbReference>
<dbReference type="RefSeq" id="WP_369244513.1">
    <property type="nucleotide sequence ID" value="NZ_CP163443.1"/>
</dbReference>
<name>A0AB39R931_9ACTN</name>